<dbReference type="GO" id="GO:0046872">
    <property type="term" value="F:metal ion binding"/>
    <property type="evidence" value="ECO:0007669"/>
    <property type="project" value="UniProtKB-KW"/>
</dbReference>
<dbReference type="Proteomes" id="UP000588098">
    <property type="component" value="Unassembled WGS sequence"/>
</dbReference>
<name>A0A7W9QD24_9ACTN</name>
<evidence type="ECO:0000256" key="3">
    <source>
        <dbReference type="SAM" id="MobiDB-lite"/>
    </source>
</evidence>
<dbReference type="EMBL" id="JACHJL010000012">
    <property type="protein sequence ID" value="MBB5937543.1"/>
    <property type="molecule type" value="Genomic_DNA"/>
</dbReference>
<comment type="cofactor">
    <cofactor evidence="1">
        <name>a divalent metal cation</name>
        <dbReference type="ChEBI" id="CHEBI:60240"/>
    </cofactor>
</comment>
<evidence type="ECO:0000313" key="6">
    <source>
        <dbReference type="Proteomes" id="UP000588098"/>
    </source>
</evidence>
<dbReference type="InterPro" id="IPR027806">
    <property type="entry name" value="HARBI1_dom"/>
</dbReference>
<evidence type="ECO:0000256" key="1">
    <source>
        <dbReference type="ARBA" id="ARBA00001968"/>
    </source>
</evidence>
<organism evidence="5 6">
    <name type="scientific">Streptomyces zagrosensis</name>
    <dbReference type="NCBI Taxonomy" id="1042984"/>
    <lineage>
        <taxon>Bacteria</taxon>
        <taxon>Bacillati</taxon>
        <taxon>Actinomycetota</taxon>
        <taxon>Actinomycetes</taxon>
        <taxon>Kitasatosporales</taxon>
        <taxon>Streptomycetaceae</taxon>
        <taxon>Streptomyces</taxon>
    </lineage>
</organism>
<feature type="compositionally biased region" description="Basic residues" evidence="3">
    <location>
        <begin position="74"/>
        <end position="83"/>
    </location>
</feature>
<evidence type="ECO:0000259" key="4">
    <source>
        <dbReference type="Pfam" id="PF13359"/>
    </source>
</evidence>
<sequence length="126" mass="14163">MRLTCSPRLPIRPKPDPYEFSIGNRNDCKAWQECGAKAAVGNTMTIADSSYPGTGLAMSHRRGRGEKLPSWKQVHNKSHKQVRARVEHVFTRMKTWKLLHDCRHKGDGGHHAMLGIPRLRSLALAG</sequence>
<feature type="region of interest" description="Disordered" evidence="3">
    <location>
        <begin position="53"/>
        <end position="83"/>
    </location>
</feature>
<reference evidence="5 6" key="1">
    <citation type="submission" date="2020-08" db="EMBL/GenBank/DDBJ databases">
        <title>Genomic Encyclopedia of Type Strains, Phase III (KMG-III): the genomes of soil and plant-associated and newly described type strains.</title>
        <authorList>
            <person name="Whitman W."/>
        </authorList>
    </citation>
    <scope>NUCLEOTIDE SEQUENCE [LARGE SCALE GENOMIC DNA]</scope>
    <source>
        <strain evidence="5 6">CECT 8305</strain>
    </source>
</reference>
<keyword evidence="2" id="KW-0479">Metal-binding</keyword>
<evidence type="ECO:0000256" key="2">
    <source>
        <dbReference type="ARBA" id="ARBA00022723"/>
    </source>
</evidence>
<evidence type="ECO:0000313" key="5">
    <source>
        <dbReference type="EMBL" id="MBB5937543.1"/>
    </source>
</evidence>
<comment type="caution">
    <text evidence="5">The sequence shown here is derived from an EMBL/GenBank/DDBJ whole genome shotgun (WGS) entry which is preliminary data.</text>
</comment>
<dbReference type="Pfam" id="PF13359">
    <property type="entry name" value="DDE_Tnp_4"/>
    <property type="match status" value="1"/>
</dbReference>
<feature type="domain" description="DDE Tnp4" evidence="4">
    <location>
        <begin position="23"/>
        <end position="101"/>
    </location>
</feature>
<gene>
    <name evidence="5" type="ORF">FHS42_004624</name>
</gene>
<protein>
    <recommendedName>
        <fullName evidence="4">DDE Tnp4 domain-containing protein</fullName>
    </recommendedName>
</protein>
<accession>A0A7W9QD24</accession>
<dbReference type="AlphaFoldDB" id="A0A7W9QD24"/>
<proteinExistence type="predicted"/>
<keyword evidence="6" id="KW-1185">Reference proteome</keyword>